<feature type="compositionally biased region" description="Basic residues" evidence="1">
    <location>
        <begin position="584"/>
        <end position="595"/>
    </location>
</feature>
<feature type="region of interest" description="Disordered" evidence="1">
    <location>
        <begin position="193"/>
        <end position="257"/>
    </location>
</feature>
<feature type="region of interest" description="Disordered" evidence="1">
    <location>
        <begin position="571"/>
        <end position="612"/>
    </location>
</feature>
<dbReference type="Proteomes" id="UP000801428">
    <property type="component" value="Unassembled WGS sequence"/>
</dbReference>
<evidence type="ECO:0000313" key="3">
    <source>
        <dbReference type="Proteomes" id="UP000801428"/>
    </source>
</evidence>
<dbReference type="EMBL" id="SWKU01000006">
    <property type="protein sequence ID" value="KAF3005713.1"/>
    <property type="molecule type" value="Genomic_DNA"/>
</dbReference>
<sequence>MLSQFKDRVGSRRNKANDETVSAVSQHNRLSKPRTNKNSKSASPIVNNDTPFSDSPRYTDLNAKSRQQIRDAFSPISKEAGLGTWSDQDVFDTETVPEGRGRRSAAVSRSNSRTHSRSASALRSFVRSRRSSNATLKNPTESKVSLASTTQSDVEAAIRLLQEVKRNASPEELAALREALERPAESSAAIVQEEFDRSSPEISGVLSRRKSLSQAPGVATRTPIIDGQRRTWNSWKAPPIRPGDEHKWQAPKQGPSPLDRLVALDLADTTAAQTPGDLDYSPIVGYRPGSLMIVNGAPSPESTVDFAPANQRNDYFPTTEPAPSPLAGKNEKKSRKPRSMSAVGTRDIKPRKISDPAVEEKIPITYVKPDVQLKKRPQSIAVSTRRPSQNADTLAKDYQSYIPYSPFGDHKSFHGIWQEQEPETDELFLEDLTPLSQADSLVELSATITNVAELSPPSTASSENVLETPKKQTLRPSPRTSDSGYSSIASSGGSVEAVTNDEEQQHPRSLRVIIPPQARLAATKRPTVADLAALFEQSLLATVPRPAHGRTLSLDTTQAVVELPSVDLALPPSATQSASAKVPRQTRRLQKRRPSQPHVPIVQSAQSSRGVVPEVPEDVRAKFTRRLSVTPGMECLTRTYPSKDHINSAQSTTSFNTYEGISSPTQLEPDHAPARPSRGRRMSFFRRKSTTDKKDKDQEDPKVLDLGTIAVSLGASPYDPSMFGSFQPKETVENPTHPHQLGQTRSHSRSRSAMSMNSDTAAEYARMRSKDRALLPEPLALEMPHRKPRRMPKMEIGEAKQSKRRPQSFYFDEAPPMPTIDHAKYAAPLSAKPRLENAGTPTANQSRVRANIRPISPLRPNQTRPPSAHKNVDWEHKVDWEKHALQWSQRRKSIGEHLRPRPILEAHENVAPTPEPRARPMSFTPQELTTLGRYSGGLDYDHEGRGQIGGSAGTRQLHSYTAPKSMHFKQSYGVDLSDVPIFVQRQQ</sequence>
<accession>A0A9P4TI29</accession>
<feature type="compositionally biased region" description="Low complexity" evidence="1">
    <location>
        <begin position="104"/>
        <end position="113"/>
    </location>
</feature>
<feature type="region of interest" description="Disordered" evidence="1">
    <location>
        <begin position="655"/>
        <end position="703"/>
    </location>
</feature>
<protein>
    <submittedName>
        <fullName evidence="2">Uncharacterized protein</fullName>
    </submittedName>
</protein>
<feature type="region of interest" description="Disordered" evidence="1">
    <location>
        <begin position="314"/>
        <end position="345"/>
    </location>
</feature>
<feature type="region of interest" description="Disordered" evidence="1">
    <location>
        <begin position="720"/>
        <end position="772"/>
    </location>
</feature>
<feature type="compositionally biased region" description="Basic and acidic residues" evidence="1">
    <location>
        <begin position="689"/>
        <end position="703"/>
    </location>
</feature>
<comment type="caution">
    <text evidence="2">The sequence shown here is derived from an EMBL/GenBank/DDBJ whole genome shotgun (WGS) entry which is preliminary data.</text>
</comment>
<feature type="region of interest" description="Disordered" evidence="1">
    <location>
        <begin position="78"/>
        <end position="149"/>
    </location>
</feature>
<feature type="compositionally biased region" description="Polar residues" evidence="1">
    <location>
        <begin position="19"/>
        <end position="28"/>
    </location>
</feature>
<evidence type="ECO:0000313" key="2">
    <source>
        <dbReference type="EMBL" id="KAF3005713.1"/>
    </source>
</evidence>
<reference evidence="2" key="1">
    <citation type="submission" date="2019-04" db="EMBL/GenBank/DDBJ databases">
        <title>Sequencing of skin fungus with MAO and IRED activity.</title>
        <authorList>
            <person name="Marsaioli A.J."/>
            <person name="Bonatto J.M.C."/>
            <person name="Reis Junior O."/>
        </authorList>
    </citation>
    <scope>NUCLEOTIDE SEQUENCE</scope>
    <source>
        <strain evidence="2">30M1</strain>
    </source>
</reference>
<proteinExistence type="predicted"/>
<feature type="region of interest" description="Disordered" evidence="1">
    <location>
        <begin position="453"/>
        <end position="509"/>
    </location>
</feature>
<feature type="compositionally biased region" description="Polar residues" evidence="1">
    <location>
        <begin position="453"/>
        <end position="465"/>
    </location>
</feature>
<feature type="compositionally biased region" description="Low complexity" evidence="1">
    <location>
        <begin position="481"/>
        <end position="494"/>
    </location>
</feature>
<organism evidence="2 3">
    <name type="scientific">Curvularia kusanoi</name>
    <name type="common">Cochliobolus kusanoi</name>
    <dbReference type="NCBI Taxonomy" id="90978"/>
    <lineage>
        <taxon>Eukaryota</taxon>
        <taxon>Fungi</taxon>
        <taxon>Dikarya</taxon>
        <taxon>Ascomycota</taxon>
        <taxon>Pezizomycotina</taxon>
        <taxon>Dothideomycetes</taxon>
        <taxon>Pleosporomycetidae</taxon>
        <taxon>Pleosporales</taxon>
        <taxon>Pleosporineae</taxon>
        <taxon>Pleosporaceae</taxon>
        <taxon>Curvularia</taxon>
    </lineage>
</organism>
<feature type="compositionally biased region" description="Polar residues" evidence="1">
    <location>
        <begin position="655"/>
        <end position="666"/>
    </location>
</feature>
<feature type="region of interest" description="Disordered" evidence="1">
    <location>
        <begin position="1"/>
        <end position="59"/>
    </location>
</feature>
<evidence type="ECO:0000256" key="1">
    <source>
        <dbReference type="SAM" id="MobiDB-lite"/>
    </source>
</evidence>
<dbReference type="AlphaFoldDB" id="A0A9P4TI29"/>
<feature type="compositionally biased region" description="Polar residues" evidence="1">
    <location>
        <begin position="131"/>
        <end position="149"/>
    </location>
</feature>
<keyword evidence="3" id="KW-1185">Reference proteome</keyword>
<feature type="compositionally biased region" description="Basic and acidic residues" evidence="1">
    <location>
        <begin position="1"/>
        <end position="18"/>
    </location>
</feature>
<dbReference type="OrthoDB" id="5341904at2759"/>
<gene>
    <name evidence="2" type="ORF">E8E13_005842</name>
</gene>
<name>A0A9P4TI29_CURKU</name>
<feature type="compositionally biased region" description="Basic residues" evidence="1">
    <location>
        <begin position="677"/>
        <end position="688"/>
    </location>
</feature>
<feature type="compositionally biased region" description="Polar residues" evidence="1">
    <location>
        <begin position="38"/>
        <end position="53"/>
    </location>
</feature>